<organism evidence="2 3">
    <name type="scientific">Acidisarcina polymorpha</name>
    <dbReference type="NCBI Taxonomy" id="2211140"/>
    <lineage>
        <taxon>Bacteria</taxon>
        <taxon>Pseudomonadati</taxon>
        <taxon>Acidobacteriota</taxon>
        <taxon>Terriglobia</taxon>
        <taxon>Terriglobales</taxon>
        <taxon>Acidobacteriaceae</taxon>
        <taxon>Acidisarcina</taxon>
    </lineage>
</organism>
<sequence length="326" mass="36810">MIPDISVVVVSFNTRELLRDCLLTLRKEVEGLANEVFVVDNVSRDGSAEMVAAEFPEARLIRSNVNLGFAAANNKAFSLATGRYIVLLNSDAFLRPMALQRSIEYMDAQPRIGLGGARLVGADGSWQPSRRLFPSPLNDFLSLSGLAAKFPRSRFFGRQDHTWADQDQPGDADWVPGAYSIIRRTVLDQVGHFDEQFFLYYEEVDLCRRIKQAGFLIRYWPDVVVVHLGGESSKTLTNLSMSKSGAQLELWRMRSAFLYYRKHHGPVAWLSKTIEAQWHGLRSWKNSLTPGSVHKTKAEESRLVIQLLRRAWQETAGGAVSPTRPW</sequence>
<evidence type="ECO:0000313" key="3">
    <source>
        <dbReference type="Proteomes" id="UP000253606"/>
    </source>
</evidence>
<dbReference type="PANTHER" id="PTHR43179:SF7">
    <property type="entry name" value="RHAMNOSYLTRANSFERASE WBBL"/>
    <property type="match status" value="1"/>
</dbReference>
<dbReference type="RefSeq" id="WP_236657203.1">
    <property type="nucleotide sequence ID" value="NZ_CP030840.1"/>
</dbReference>
<dbReference type="PANTHER" id="PTHR43179">
    <property type="entry name" value="RHAMNOSYLTRANSFERASE WBBL"/>
    <property type="match status" value="1"/>
</dbReference>
<dbReference type="CDD" id="cd04186">
    <property type="entry name" value="GT_2_like_c"/>
    <property type="match status" value="1"/>
</dbReference>
<dbReference type="InterPro" id="IPR001173">
    <property type="entry name" value="Glyco_trans_2-like"/>
</dbReference>
<accession>A0A2Z5FTG8</accession>
<dbReference type="KEGG" id="abas:ACPOL_0778"/>
<feature type="domain" description="Glycosyltransferase 2-like" evidence="1">
    <location>
        <begin position="6"/>
        <end position="143"/>
    </location>
</feature>
<dbReference type="AlphaFoldDB" id="A0A2Z5FTG8"/>
<dbReference type="Gene3D" id="3.90.550.10">
    <property type="entry name" value="Spore Coat Polysaccharide Biosynthesis Protein SpsA, Chain A"/>
    <property type="match status" value="1"/>
</dbReference>
<dbReference type="SUPFAM" id="SSF53448">
    <property type="entry name" value="Nucleotide-diphospho-sugar transferases"/>
    <property type="match status" value="1"/>
</dbReference>
<dbReference type="EMBL" id="CP030840">
    <property type="protein sequence ID" value="AXC10139.1"/>
    <property type="molecule type" value="Genomic_DNA"/>
</dbReference>
<evidence type="ECO:0000313" key="2">
    <source>
        <dbReference type="EMBL" id="AXC10139.1"/>
    </source>
</evidence>
<keyword evidence="2" id="KW-0808">Transferase</keyword>
<proteinExistence type="predicted"/>
<reference evidence="2 3" key="1">
    <citation type="journal article" date="2018" name="Front. Microbiol.">
        <title>Hydrolytic Capabilities as a Key to Environmental Success: Chitinolytic and Cellulolytic Acidobacteria From Acidic Sub-arctic Soils and Boreal Peatlands.</title>
        <authorList>
            <person name="Belova S.E."/>
            <person name="Ravin N.V."/>
            <person name="Pankratov T.A."/>
            <person name="Rakitin A.L."/>
            <person name="Ivanova A.A."/>
            <person name="Beletsky A.V."/>
            <person name="Mardanov A.V."/>
            <person name="Sinninghe Damste J.S."/>
            <person name="Dedysh S.N."/>
        </authorList>
    </citation>
    <scope>NUCLEOTIDE SEQUENCE [LARGE SCALE GENOMIC DNA]</scope>
    <source>
        <strain evidence="2 3">SBC82</strain>
    </source>
</reference>
<protein>
    <submittedName>
        <fullName evidence="2">Glycosyl transferase, family 2</fullName>
    </submittedName>
</protein>
<dbReference type="GO" id="GO:0016740">
    <property type="term" value="F:transferase activity"/>
    <property type="evidence" value="ECO:0007669"/>
    <property type="project" value="UniProtKB-KW"/>
</dbReference>
<dbReference type="Proteomes" id="UP000253606">
    <property type="component" value="Chromosome"/>
</dbReference>
<dbReference type="Pfam" id="PF00535">
    <property type="entry name" value="Glycos_transf_2"/>
    <property type="match status" value="1"/>
</dbReference>
<keyword evidence="3" id="KW-1185">Reference proteome</keyword>
<gene>
    <name evidence="2" type="ORF">ACPOL_0778</name>
</gene>
<evidence type="ECO:0000259" key="1">
    <source>
        <dbReference type="Pfam" id="PF00535"/>
    </source>
</evidence>
<dbReference type="InterPro" id="IPR029044">
    <property type="entry name" value="Nucleotide-diphossugar_trans"/>
</dbReference>
<name>A0A2Z5FTG8_9BACT</name>